<dbReference type="HOGENOM" id="CLU_108099_2_1_1"/>
<feature type="compositionally biased region" description="Basic residues" evidence="1">
    <location>
        <begin position="90"/>
        <end position="114"/>
    </location>
</feature>
<evidence type="ECO:0000313" key="3">
    <source>
        <dbReference type="EMBL" id="KEY70840.1"/>
    </source>
</evidence>
<accession>A0A084AZW1</accession>
<feature type="region of interest" description="Disordered" evidence="1">
    <location>
        <begin position="73"/>
        <end position="168"/>
    </location>
</feature>
<keyword evidence="4" id="KW-1185">Reference proteome</keyword>
<sequence length="168" mass="18472">MAPLLHHLTAALARRQDTGTDAPPPDTSDQSADSSELSGGAIAGIVIGSIVGVLLLWWIFRSCGNGFGMGPGDQRAAAAPPPRDYYYHHEKGRRGRSRSSRGHRHHHHHHHASPRRSGSLRPVVIETGPRAPQATYQYQTPRGYDDGYGYPAQYTRTRSRSRRPSAGY</sequence>
<protein>
    <submittedName>
        <fullName evidence="3">Uncharacterized protein</fullName>
    </submittedName>
</protein>
<dbReference type="AlphaFoldDB" id="A0A084AZW1"/>
<organism evidence="3 4">
    <name type="scientific">Stachybotrys chartarum (strain CBS 109288 / IBT 7711)</name>
    <name type="common">Toxic black mold</name>
    <name type="synonym">Stilbospora chartarum</name>
    <dbReference type="NCBI Taxonomy" id="1280523"/>
    <lineage>
        <taxon>Eukaryota</taxon>
        <taxon>Fungi</taxon>
        <taxon>Dikarya</taxon>
        <taxon>Ascomycota</taxon>
        <taxon>Pezizomycotina</taxon>
        <taxon>Sordariomycetes</taxon>
        <taxon>Hypocreomycetidae</taxon>
        <taxon>Hypocreales</taxon>
        <taxon>Stachybotryaceae</taxon>
        <taxon>Stachybotrys</taxon>
    </lineage>
</organism>
<keyword evidence="2" id="KW-1133">Transmembrane helix</keyword>
<evidence type="ECO:0000256" key="2">
    <source>
        <dbReference type="SAM" id="Phobius"/>
    </source>
</evidence>
<reference evidence="3 4" key="1">
    <citation type="journal article" date="2014" name="BMC Genomics">
        <title>Comparative genome sequencing reveals chemotype-specific gene clusters in the toxigenic black mold Stachybotrys.</title>
        <authorList>
            <person name="Semeiks J."/>
            <person name="Borek D."/>
            <person name="Otwinowski Z."/>
            <person name="Grishin N.V."/>
        </authorList>
    </citation>
    <scope>NUCLEOTIDE SEQUENCE [LARGE SCALE GENOMIC DNA]</scope>
    <source>
        <strain evidence="4">CBS 109288 / IBT 7711</strain>
    </source>
</reference>
<dbReference type="OrthoDB" id="5153133at2759"/>
<dbReference type="Proteomes" id="UP000028045">
    <property type="component" value="Unassembled WGS sequence"/>
</dbReference>
<keyword evidence="2" id="KW-0472">Membrane</keyword>
<keyword evidence="2" id="KW-0812">Transmembrane</keyword>
<gene>
    <name evidence="3" type="ORF">S7711_08539</name>
</gene>
<feature type="transmembrane region" description="Helical" evidence="2">
    <location>
        <begin position="39"/>
        <end position="60"/>
    </location>
</feature>
<feature type="region of interest" description="Disordered" evidence="1">
    <location>
        <begin position="15"/>
        <end position="36"/>
    </location>
</feature>
<feature type="compositionally biased region" description="Basic residues" evidence="1">
    <location>
        <begin position="157"/>
        <end position="168"/>
    </location>
</feature>
<dbReference type="EMBL" id="KL648405">
    <property type="protein sequence ID" value="KEY70840.1"/>
    <property type="molecule type" value="Genomic_DNA"/>
</dbReference>
<feature type="compositionally biased region" description="Polar residues" evidence="1">
    <location>
        <begin position="27"/>
        <end position="36"/>
    </location>
</feature>
<proteinExistence type="predicted"/>
<evidence type="ECO:0000313" key="4">
    <source>
        <dbReference type="Proteomes" id="UP000028045"/>
    </source>
</evidence>
<evidence type="ECO:0000256" key="1">
    <source>
        <dbReference type="SAM" id="MobiDB-lite"/>
    </source>
</evidence>
<name>A0A084AZW1_STACB</name>